<proteinExistence type="predicted"/>
<comment type="caution">
    <text evidence="2">The sequence shown here is derived from an EMBL/GenBank/DDBJ whole genome shotgun (WGS) entry which is preliminary data.</text>
</comment>
<feature type="compositionally biased region" description="Basic residues" evidence="1">
    <location>
        <begin position="413"/>
        <end position="426"/>
    </location>
</feature>
<reference evidence="2" key="1">
    <citation type="submission" date="2023-03" db="EMBL/GenBank/DDBJ databases">
        <title>Massive genome expansion in bonnet fungi (Mycena s.s.) driven by repeated elements and novel gene families across ecological guilds.</title>
        <authorList>
            <consortium name="Lawrence Berkeley National Laboratory"/>
            <person name="Harder C.B."/>
            <person name="Miyauchi S."/>
            <person name="Viragh M."/>
            <person name="Kuo A."/>
            <person name="Thoen E."/>
            <person name="Andreopoulos B."/>
            <person name="Lu D."/>
            <person name="Skrede I."/>
            <person name="Drula E."/>
            <person name="Henrissat B."/>
            <person name="Morin E."/>
            <person name="Kohler A."/>
            <person name="Barry K."/>
            <person name="LaButti K."/>
            <person name="Morin E."/>
            <person name="Salamov A."/>
            <person name="Lipzen A."/>
            <person name="Mereny Z."/>
            <person name="Hegedus B."/>
            <person name="Baldrian P."/>
            <person name="Stursova M."/>
            <person name="Weitz H."/>
            <person name="Taylor A."/>
            <person name="Grigoriev I.V."/>
            <person name="Nagy L.G."/>
            <person name="Martin F."/>
            <person name="Kauserud H."/>
        </authorList>
    </citation>
    <scope>NUCLEOTIDE SEQUENCE</scope>
    <source>
        <strain evidence="2">CBHHK067</strain>
    </source>
</reference>
<keyword evidence="3" id="KW-1185">Reference proteome</keyword>
<gene>
    <name evidence="2" type="ORF">B0H17DRAFT_1210140</name>
</gene>
<feature type="compositionally biased region" description="Basic and acidic residues" evidence="1">
    <location>
        <begin position="381"/>
        <end position="403"/>
    </location>
</feature>
<dbReference type="EMBL" id="JARKIE010000198">
    <property type="protein sequence ID" value="KAJ7668077.1"/>
    <property type="molecule type" value="Genomic_DNA"/>
</dbReference>
<evidence type="ECO:0000256" key="1">
    <source>
        <dbReference type="SAM" id="MobiDB-lite"/>
    </source>
</evidence>
<evidence type="ECO:0000313" key="3">
    <source>
        <dbReference type="Proteomes" id="UP001221757"/>
    </source>
</evidence>
<protein>
    <submittedName>
        <fullName evidence="2">Uncharacterized protein</fullName>
    </submittedName>
</protein>
<name>A0AAD7CWY7_MYCRO</name>
<accession>A0AAD7CWY7</accession>
<dbReference type="AlphaFoldDB" id="A0AAD7CWY7"/>
<sequence length="426" mass="47919">MDEAAIFIWEAKNYRIDEYLMFRTHPQSDFYPGQLTNLMSAGNVLAEWYRDNIYAKNEQPLESEFVCTKEECAIIAVADMDLMYDRNGVSRIKWPPRLVEDAHELYGYENPVISEALLASRQSILDLIAQSGPFSHPITSDYDQWMQNAGESNQAKHANNFVRQFNSVHILPGDASLIDPHTAFMVQSLPSNMAAPKDADGDFKGAAGAVSVDLRRRATTLAPLLFQLIILCLYLRRAPADDPHIYFLAHELTRKELQHLSVDDPVYAHKQGKIICHMTIPEIVLQTPKTSAKGEDIPHNWCKISTSVTKAAGARILRLATAYNYEGEEFAWPPNISSVPQLQPIKAGPEFQPPSPLSDLPQDMEIYTSPHVDQLVNHADTQSDLKQKHEHTLGEDDGRDRVQRPSVVTNLRRSTRPRKKAGAGLK</sequence>
<feature type="region of interest" description="Disordered" evidence="1">
    <location>
        <begin position="369"/>
        <end position="426"/>
    </location>
</feature>
<evidence type="ECO:0000313" key="2">
    <source>
        <dbReference type="EMBL" id="KAJ7668077.1"/>
    </source>
</evidence>
<organism evidence="2 3">
    <name type="scientific">Mycena rosella</name>
    <name type="common">Pink bonnet</name>
    <name type="synonym">Agaricus rosellus</name>
    <dbReference type="NCBI Taxonomy" id="1033263"/>
    <lineage>
        <taxon>Eukaryota</taxon>
        <taxon>Fungi</taxon>
        <taxon>Dikarya</taxon>
        <taxon>Basidiomycota</taxon>
        <taxon>Agaricomycotina</taxon>
        <taxon>Agaricomycetes</taxon>
        <taxon>Agaricomycetidae</taxon>
        <taxon>Agaricales</taxon>
        <taxon>Marasmiineae</taxon>
        <taxon>Mycenaceae</taxon>
        <taxon>Mycena</taxon>
    </lineage>
</organism>
<dbReference type="Proteomes" id="UP001221757">
    <property type="component" value="Unassembled WGS sequence"/>
</dbReference>